<dbReference type="Proteomes" id="UP000002051">
    <property type="component" value="Chromosome 4"/>
</dbReference>
<reference evidence="2 5" key="2">
    <citation type="journal article" date="2014" name="BMC Genomics">
        <title>An improved genome release (version Mt4.0) for the model legume Medicago truncatula.</title>
        <authorList>
            <person name="Tang H."/>
            <person name="Krishnakumar V."/>
            <person name="Bidwell S."/>
            <person name="Rosen B."/>
            <person name="Chan A."/>
            <person name="Zhou S."/>
            <person name="Gentzbittel L."/>
            <person name="Childs K.L."/>
            <person name="Yandell M."/>
            <person name="Gundlach H."/>
            <person name="Mayer K.F."/>
            <person name="Schwartz D.C."/>
            <person name="Town C.D."/>
        </authorList>
    </citation>
    <scope>GENOME REANNOTATION</scope>
    <source>
        <strain evidence="2">A17</strain>
        <strain evidence="4 5">cv. Jemalong A17</strain>
    </source>
</reference>
<evidence type="ECO:0000313" key="3">
    <source>
        <dbReference type="EMBL" id="RHN59609.1"/>
    </source>
</evidence>
<proteinExistence type="predicted"/>
<name>A0A072UIS8_MEDTR</name>
<feature type="signal peptide" evidence="1">
    <location>
        <begin position="1"/>
        <end position="25"/>
    </location>
</feature>
<keyword evidence="1" id="KW-0732">Signal</keyword>
<feature type="chain" id="PRO_5014499673" evidence="1">
    <location>
        <begin position="26"/>
        <end position="58"/>
    </location>
</feature>
<reference evidence="4" key="3">
    <citation type="submission" date="2015-04" db="UniProtKB">
        <authorList>
            <consortium name="EnsemblPlants"/>
        </authorList>
    </citation>
    <scope>IDENTIFICATION</scope>
    <source>
        <strain evidence="4">cv. Jemalong A17</strain>
    </source>
</reference>
<protein>
    <submittedName>
        <fullName evidence="2">RALF-like protein</fullName>
    </submittedName>
</protein>
<dbReference type="Proteomes" id="UP000265566">
    <property type="component" value="Chromosome 4"/>
</dbReference>
<dbReference type="EMBL" id="CM001220">
    <property type="protein sequence ID" value="KEH29326.1"/>
    <property type="molecule type" value="Genomic_DNA"/>
</dbReference>
<organism evidence="2 5">
    <name type="scientific">Medicago truncatula</name>
    <name type="common">Barrel medic</name>
    <name type="synonym">Medicago tribuloides</name>
    <dbReference type="NCBI Taxonomy" id="3880"/>
    <lineage>
        <taxon>Eukaryota</taxon>
        <taxon>Viridiplantae</taxon>
        <taxon>Streptophyta</taxon>
        <taxon>Embryophyta</taxon>
        <taxon>Tracheophyta</taxon>
        <taxon>Spermatophyta</taxon>
        <taxon>Magnoliopsida</taxon>
        <taxon>eudicotyledons</taxon>
        <taxon>Gunneridae</taxon>
        <taxon>Pentapetalae</taxon>
        <taxon>rosids</taxon>
        <taxon>fabids</taxon>
        <taxon>Fabales</taxon>
        <taxon>Fabaceae</taxon>
        <taxon>Papilionoideae</taxon>
        <taxon>50 kb inversion clade</taxon>
        <taxon>NPAAA clade</taxon>
        <taxon>Hologalegina</taxon>
        <taxon>IRL clade</taxon>
        <taxon>Trifolieae</taxon>
        <taxon>Medicago</taxon>
    </lineage>
</organism>
<reference evidence="2 5" key="1">
    <citation type="journal article" date="2011" name="Nature">
        <title>The Medicago genome provides insight into the evolution of rhizobial symbioses.</title>
        <authorList>
            <person name="Young N.D."/>
            <person name="Debelle F."/>
            <person name="Oldroyd G.E."/>
            <person name="Geurts R."/>
            <person name="Cannon S.B."/>
            <person name="Udvardi M.K."/>
            <person name="Benedito V.A."/>
            <person name="Mayer K.F."/>
            <person name="Gouzy J."/>
            <person name="Schoof H."/>
            <person name="Van de Peer Y."/>
            <person name="Proost S."/>
            <person name="Cook D.R."/>
            <person name="Meyers B.C."/>
            <person name="Spannagl M."/>
            <person name="Cheung F."/>
            <person name="De Mita S."/>
            <person name="Krishnakumar V."/>
            <person name="Gundlach H."/>
            <person name="Zhou S."/>
            <person name="Mudge J."/>
            <person name="Bharti A.K."/>
            <person name="Murray J.D."/>
            <person name="Naoumkina M.A."/>
            <person name="Rosen B."/>
            <person name="Silverstein K.A."/>
            <person name="Tang H."/>
            <person name="Rombauts S."/>
            <person name="Zhao P.X."/>
            <person name="Zhou P."/>
            <person name="Barbe V."/>
            <person name="Bardou P."/>
            <person name="Bechner M."/>
            <person name="Bellec A."/>
            <person name="Berger A."/>
            <person name="Berges H."/>
            <person name="Bidwell S."/>
            <person name="Bisseling T."/>
            <person name="Choisne N."/>
            <person name="Couloux A."/>
            <person name="Denny R."/>
            <person name="Deshpande S."/>
            <person name="Dai X."/>
            <person name="Doyle J.J."/>
            <person name="Dudez A.M."/>
            <person name="Farmer A.D."/>
            <person name="Fouteau S."/>
            <person name="Franken C."/>
            <person name="Gibelin C."/>
            <person name="Gish J."/>
            <person name="Goldstein S."/>
            <person name="Gonzalez A.J."/>
            <person name="Green P.J."/>
            <person name="Hallab A."/>
            <person name="Hartog M."/>
            <person name="Hua A."/>
            <person name="Humphray S.J."/>
            <person name="Jeong D.H."/>
            <person name="Jing Y."/>
            <person name="Jocker A."/>
            <person name="Kenton S.M."/>
            <person name="Kim D.J."/>
            <person name="Klee K."/>
            <person name="Lai H."/>
            <person name="Lang C."/>
            <person name="Lin S."/>
            <person name="Macmil S.L."/>
            <person name="Magdelenat G."/>
            <person name="Matthews L."/>
            <person name="McCorrison J."/>
            <person name="Monaghan E.L."/>
            <person name="Mun J.H."/>
            <person name="Najar F.Z."/>
            <person name="Nicholson C."/>
            <person name="Noirot C."/>
            <person name="O'Bleness M."/>
            <person name="Paule C.R."/>
            <person name="Poulain J."/>
            <person name="Prion F."/>
            <person name="Qin B."/>
            <person name="Qu C."/>
            <person name="Retzel E.F."/>
            <person name="Riddle C."/>
            <person name="Sallet E."/>
            <person name="Samain S."/>
            <person name="Samson N."/>
            <person name="Sanders I."/>
            <person name="Saurat O."/>
            <person name="Scarpelli C."/>
            <person name="Schiex T."/>
            <person name="Segurens B."/>
            <person name="Severin A.J."/>
            <person name="Sherrier D.J."/>
            <person name="Shi R."/>
            <person name="Sims S."/>
            <person name="Singer S.R."/>
            <person name="Sinharoy S."/>
            <person name="Sterck L."/>
            <person name="Viollet A."/>
            <person name="Wang B.B."/>
            <person name="Wang K."/>
            <person name="Wang M."/>
            <person name="Wang X."/>
            <person name="Warfsmann J."/>
            <person name="Weissenbach J."/>
            <person name="White D.D."/>
            <person name="White J.D."/>
            <person name="Wiley G.B."/>
            <person name="Wincker P."/>
            <person name="Xing Y."/>
            <person name="Yang L."/>
            <person name="Yao Z."/>
            <person name="Ying F."/>
            <person name="Zhai J."/>
            <person name="Zhou L."/>
            <person name="Zuber A."/>
            <person name="Denarie J."/>
            <person name="Dixon R.A."/>
            <person name="May G.D."/>
            <person name="Schwartz D.C."/>
            <person name="Rogers J."/>
            <person name="Quetier F."/>
            <person name="Town C.D."/>
            <person name="Roe B.A."/>
        </authorList>
    </citation>
    <scope>NUCLEOTIDE SEQUENCE [LARGE SCALE GENOMIC DNA]</scope>
    <source>
        <strain evidence="2">A17</strain>
        <strain evidence="4 5">cv. Jemalong A17</strain>
    </source>
</reference>
<evidence type="ECO:0000313" key="5">
    <source>
        <dbReference type="Proteomes" id="UP000002051"/>
    </source>
</evidence>
<dbReference type="AlphaFoldDB" id="A0A072UIS8"/>
<evidence type="ECO:0000256" key="1">
    <source>
        <dbReference type="SAM" id="SignalP"/>
    </source>
</evidence>
<dbReference type="Gramene" id="rna21662">
    <property type="protein sequence ID" value="RHN59609.1"/>
    <property type="gene ID" value="gene21662"/>
</dbReference>
<evidence type="ECO:0000313" key="4">
    <source>
        <dbReference type="EnsemblPlants" id="KEH29326"/>
    </source>
</evidence>
<keyword evidence="5" id="KW-1185">Reference proteome</keyword>
<gene>
    <name evidence="2" type="ordered locus">MTR_4g033485</name>
    <name evidence="3" type="ORF">MtrunA17_Chr4g0015191</name>
</gene>
<sequence length="58" mass="6435">MAKLIGSLVLILFVVAIINVYSAEGLETDCPHLYKMCTIFHDPNACSLYHEFCTPNSS</sequence>
<accession>A0A072UIS8</accession>
<dbReference type="EnsemblPlants" id="KEH29326">
    <property type="protein sequence ID" value="KEH29326"/>
    <property type="gene ID" value="MTR_4g033485"/>
</dbReference>
<reference evidence="6" key="4">
    <citation type="journal article" date="2018" name="Nat. Plants">
        <title>Whole-genome landscape of Medicago truncatula symbiotic genes.</title>
        <authorList>
            <person name="Pecrix Y."/>
            <person name="Staton S.E."/>
            <person name="Sallet E."/>
            <person name="Lelandais-Briere C."/>
            <person name="Moreau S."/>
            <person name="Carrere S."/>
            <person name="Blein T."/>
            <person name="Jardinaud M.F."/>
            <person name="Latrasse D."/>
            <person name="Zouine M."/>
            <person name="Zahm M."/>
            <person name="Kreplak J."/>
            <person name="Mayjonade B."/>
            <person name="Satge C."/>
            <person name="Perez M."/>
            <person name="Cauet S."/>
            <person name="Marande W."/>
            <person name="Chantry-Darmon C."/>
            <person name="Lopez-Roques C."/>
            <person name="Bouchez O."/>
            <person name="Berard A."/>
            <person name="Debelle F."/>
            <person name="Munos S."/>
            <person name="Bendahmane A."/>
            <person name="Berges H."/>
            <person name="Niebel A."/>
            <person name="Buitink J."/>
            <person name="Frugier F."/>
            <person name="Benhamed M."/>
            <person name="Crespi M."/>
            <person name="Gouzy J."/>
            <person name="Gamas P."/>
        </authorList>
    </citation>
    <scope>NUCLEOTIDE SEQUENCE [LARGE SCALE GENOMIC DNA]</scope>
    <source>
        <strain evidence="6">cv. Jemalong A17</strain>
    </source>
</reference>
<evidence type="ECO:0000313" key="2">
    <source>
        <dbReference type="EMBL" id="KEH29326.1"/>
    </source>
</evidence>
<dbReference type="EMBL" id="PSQE01000004">
    <property type="protein sequence ID" value="RHN59609.1"/>
    <property type="molecule type" value="Genomic_DNA"/>
</dbReference>
<dbReference type="HOGENOM" id="CLU_2982064_0_0_1"/>
<reference evidence="3" key="5">
    <citation type="journal article" date="2018" name="Nat. Plants">
        <title>Whole-genome landscape of Medicago truncatula symbiotic genes.</title>
        <authorList>
            <person name="Pecrix Y."/>
            <person name="Gamas P."/>
            <person name="Carrere S."/>
        </authorList>
    </citation>
    <scope>NUCLEOTIDE SEQUENCE</scope>
    <source>
        <tissue evidence="3">Leaves</tissue>
    </source>
</reference>
<evidence type="ECO:0000313" key="6">
    <source>
        <dbReference type="Proteomes" id="UP000265566"/>
    </source>
</evidence>